<evidence type="ECO:0000313" key="3">
    <source>
        <dbReference type="Proteomes" id="UP000814176"/>
    </source>
</evidence>
<reference evidence="2 3" key="1">
    <citation type="journal article" date="2021" name="Environ. Microbiol.">
        <title>Gene family expansions and transcriptome signatures uncover fungal adaptations to wood decay.</title>
        <authorList>
            <person name="Hage H."/>
            <person name="Miyauchi S."/>
            <person name="Viragh M."/>
            <person name="Drula E."/>
            <person name="Min B."/>
            <person name="Chaduli D."/>
            <person name="Navarro D."/>
            <person name="Favel A."/>
            <person name="Norest M."/>
            <person name="Lesage-Meessen L."/>
            <person name="Balint B."/>
            <person name="Merenyi Z."/>
            <person name="de Eugenio L."/>
            <person name="Morin E."/>
            <person name="Martinez A.T."/>
            <person name="Baldrian P."/>
            <person name="Stursova M."/>
            <person name="Martinez M.J."/>
            <person name="Novotny C."/>
            <person name="Magnuson J.K."/>
            <person name="Spatafora J.W."/>
            <person name="Maurice S."/>
            <person name="Pangilinan J."/>
            <person name="Andreopoulos W."/>
            <person name="LaButti K."/>
            <person name="Hundley H."/>
            <person name="Na H."/>
            <person name="Kuo A."/>
            <person name="Barry K."/>
            <person name="Lipzen A."/>
            <person name="Henrissat B."/>
            <person name="Riley R."/>
            <person name="Ahrendt S."/>
            <person name="Nagy L.G."/>
            <person name="Grigoriev I.V."/>
            <person name="Martin F."/>
            <person name="Rosso M.N."/>
        </authorList>
    </citation>
    <scope>NUCLEOTIDE SEQUENCE [LARGE SCALE GENOMIC DNA]</scope>
    <source>
        <strain evidence="2 3">CIRM-BRFM 1785</strain>
    </source>
</reference>
<accession>A0ABQ8KLI0</accession>
<dbReference type="EMBL" id="JADCUA010000006">
    <property type="protein sequence ID" value="KAH9838974.1"/>
    <property type="molecule type" value="Genomic_DNA"/>
</dbReference>
<keyword evidence="1" id="KW-0472">Membrane</keyword>
<evidence type="ECO:0000256" key="1">
    <source>
        <dbReference type="SAM" id="Phobius"/>
    </source>
</evidence>
<organism evidence="2 3">
    <name type="scientific">Rhodofomes roseus</name>
    <dbReference type="NCBI Taxonomy" id="34475"/>
    <lineage>
        <taxon>Eukaryota</taxon>
        <taxon>Fungi</taxon>
        <taxon>Dikarya</taxon>
        <taxon>Basidiomycota</taxon>
        <taxon>Agaricomycotina</taxon>
        <taxon>Agaricomycetes</taxon>
        <taxon>Polyporales</taxon>
        <taxon>Rhodofomes</taxon>
    </lineage>
</organism>
<protein>
    <submittedName>
        <fullName evidence="2">Uncharacterized protein</fullName>
    </submittedName>
</protein>
<keyword evidence="3" id="KW-1185">Reference proteome</keyword>
<name>A0ABQ8KLI0_9APHY</name>
<comment type="caution">
    <text evidence="2">The sequence shown here is derived from an EMBL/GenBank/DDBJ whole genome shotgun (WGS) entry which is preliminary data.</text>
</comment>
<dbReference type="Proteomes" id="UP000814176">
    <property type="component" value="Unassembled WGS sequence"/>
</dbReference>
<keyword evidence="1" id="KW-0812">Transmembrane</keyword>
<sequence length="169" mass="18347">MSSSDLQPHSAGRQPSVSWLTLFSGLTSIVLSHMLLNMREASFNGGTASCPDTSSSSGVHFSRCIEAFGATFFRQNDDDVNREARARGNDSEFDQDLEVEAARCSHRRVADASQPTAYSHSVSGSVAAGTRPHKAQSAFQYLPVQTRLRFYSPSAAIASANFRLIGKDR</sequence>
<evidence type="ECO:0000313" key="2">
    <source>
        <dbReference type="EMBL" id="KAH9838974.1"/>
    </source>
</evidence>
<dbReference type="GeneID" id="72002238"/>
<keyword evidence="1" id="KW-1133">Transmembrane helix</keyword>
<feature type="transmembrane region" description="Helical" evidence="1">
    <location>
        <begin position="16"/>
        <end position="36"/>
    </location>
</feature>
<proteinExistence type="predicted"/>
<dbReference type="RefSeq" id="XP_047780729.1">
    <property type="nucleotide sequence ID" value="XM_047921506.1"/>
</dbReference>
<gene>
    <name evidence="2" type="ORF">C8Q71DRAFT_722029</name>
</gene>